<dbReference type="InterPro" id="IPR048133">
    <property type="entry name" value="PraA/PraB-like"/>
</dbReference>
<dbReference type="Proteomes" id="UP000276985">
    <property type="component" value="Unassembled WGS sequence"/>
</dbReference>
<feature type="chain" id="PRO_5044766652" evidence="1">
    <location>
        <begin position="26"/>
        <end position="162"/>
    </location>
</feature>
<dbReference type="EMBL" id="RXTL01000068">
    <property type="protein sequence ID" value="RTS38152.1"/>
    <property type="molecule type" value="Genomic_DNA"/>
</dbReference>
<evidence type="ECO:0000313" key="3">
    <source>
        <dbReference type="Proteomes" id="UP000276985"/>
    </source>
</evidence>
<protein>
    <submittedName>
        <fullName evidence="2">Protein activator</fullName>
    </submittedName>
</protein>
<dbReference type="NCBIfam" id="NF041561">
    <property type="entry name" value="PraA"/>
    <property type="match status" value="1"/>
</dbReference>
<evidence type="ECO:0000313" key="2">
    <source>
        <dbReference type="EMBL" id="RTS38152.1"/>
    </source>
</evidence>
<feature type="signal peptide" evidence="1">
    <location>
        <begin position="1"/>
        <end position="25"/>
    </location>
</feature>
<sequence>MKSIKSLPSLAALAFCLSASSLASAATITPVGTAFTAPGTISVSSPASLQVPVNCNVTFKGTTAPDGSYASIDSVTVSGSNPLCNVPQMTGLPWRLTVSSVTSGQVDGVGFKILTSTCGPSTVYGAWSNATNTLSGSNQPLAGNCKINSLSVNPSPAFTVNP</sequence>
<reference evidence="2 3" key="1">
    <citation type="submission" date="2018-12" db="EMBL/GenBank/DDBJ databases">
        <title>Pseudomonas aeruginosa Diversity Panel.</title>
        <authorList>
            <person name="Snesrud E."/>
            <person name="Mcgann P."/>
        </authorList>
    </citation>
    <scope>NUCLEOTIDE SEQUENCE [LARGE SCALE GENOMIC DNA]</scope>
    <source>
        <strain evidence="2 3">MRSN6241</strain>
    </source>
</reference>
<gene>
    <name evidence="2" type="ORF">DY940_33805</name>
</gene>
<evidence type="ECO:0000256" key="1">
    <source>
        <dbReference type="SAM" id="SignalP"/>
    </source>
</evidence>
<dbReference type="RefSeq" id="WP_003154394.1">
    <property type="nucleotide sequence ID" value="NZ_JANGZV010000039.1"/>
</dbReference>
<dbReference type="NCBIfam" id="NF041562">
    <property type="entry name" value="PraB"/>
    <property type="match status" value="1"/>
</dbReference>
<keyword evidence="1" id="KW-0732">Signal</keyword>
<dbReference type="AlphaFoldDB" id="A0ABD7JRJ5"/>
<organism evidence="2 3">
    <name type="scientific">Pseudomonas aeruginosa</name>
    <dbReference type="NCBI Taxonomy" id="287"/>
    <lineage>
        <taxon>Bacteria</taxon>
        <taxon>Pseudomonadati</taxon>
        <taxon>Pseudomonadota</taxon>
        <taxon>Gammaproteobacteria</taxon>
        <taxon>Pseudomonadales</taxon>
        <taxon>Pseudomonadaceae</taxon>
        <taxon>Pseudomonas</taxon>
    </lineage>
</organism>
<comment type="caution">
    <text evidence="2">The sequence shown here is derived from an EMBL/GenBank/DDBJ whole genome shotgun (WGS) entry which is preliminary data.</text>
</comment>
<name>A0ABD7JRJ5_PSEAI</name>
<proteinExistence type="predicted"/>
<accession>A0ABD7JRJ5</accession>